<dbReference type="AlphaFoldDB" id="T0PKK8"/>
<protein>
    <submittedName>
        <fullName evidence="1">Uncharacterized protein</fullName>
    </submittedName>
</protein>
<keyword evidence="2" id="KW-1185">Reference proteome</keyword>
<organism evidence="1 2">
    <name type="scientific">Saprolegnia diclina (strain VS20)</name>
    <dbReference type="NCBI Taxonomy" id="1156394"/>
    <lineage>
        <taxon>Eukaryota</taxon>
        <taxon>Sar</taxon>
        <taxon>Stramenopiles</taxon>
        <taxon>Oomycota</taxon>
        <taxon>Saprolegniomycetes</taxon>
        <taxon>Saprolegniales</taxon>
        <taxon>Saprolegniaceae</taxon>
        <taxon>Saprolegnia</taxon>
    </lineage>
</organism>
<proteinExistence type="predicted"/>
<dbReference type="OrthoDB" id="10339442at2759"/>
<dbReference type="VEuPathDB" id="FungiDB:SDRG_16218"/>
<sequence length="253" mass="28289">MTIRAIDVAAWGARHQALAQERLVLFEQLANRSLDQAARIDDLTAEVSALQHQLATCAPRFTPLPLAPLPLALHNTSQPTEPMPLCLDTTHLVEDAIALSLVLTGICFLVAAMQRHWRPRPVAVARERCHRERHRHCVQLHLKHAALHIRNRSRVDLDLTGCVVQTRDDLDGYVLRFAFPSGFLLAAATSVGLCDAHLQRRCKGAPLDSRTSPWLQWTTRDTWLAAAQAISLWDAQEHCVAELELSPRVRSRG</sequence>
<dbReference type="InParanoid" id="T0PKK8"/>
<evidence type="ECO:0000313" key="2">
    <source>
        <dbReference type="Proteomes" id="UP000030762"/>
    </source>
</evidence>
<evidence type="ECO:0000313" key="1">
    <source>
        <dbReference type="EMBL" id="EQC25919.1"/>
    </source>
</evidence>
<dbReference type="RefSeq" id="XP_008620641.1">
    <property type="nucleotide sequence ID" value="XM_008622419.1"/>
</dbReference>
<dbReference type="EMBL" id="JH767250">
    <property type="protein sequence ID" value="EQC25919.1"/>
    <property type="molecule type" value="Genomic_DNA"/>
</dbReference>
<gene>
    <name evidence="1" type="ORF">SDRG_16218</name>
</gene>
<dbReference type="OMA" id="RERHRHC"/>
<reference evidence="1 2" key="1">
    <citation type="submission" date="2012-04" db="EMBL/GenBank/DDBJ databases">
        <title>The Genome Sequence of Saprolegnia declina VS20.</title>
        <authorList>
            <consortium name="The Broad Institute Genome Sequencing Platform"/>
            <person name="Russ C."/>
            <person name="Nusbaum C."/>
            <person name="Tyler B."/>
            <person name="van West P."/>
            <person name="Dieguez-Uribeondo J."/>
            <person name="de Bruijn I."/>
            <person name="Tripathy S."/>
            <person name="Jiang R."/>
            <person name="Young S.K."/>
            <person name="Zeng Q."/>
            <person name="Gargeya S."/>
            <person name="Fitzgerald M."/>
            <person name="Haas B."/>
            <person name="Abouelleil A."/>
            <person name="Alvarado L."/>
            <person name="Arachchi H.M."/>
            <person name="Berlin A."/>
            <person name="Chapman S.B."/>
            <person name="Goldberg J."/>
            <person name="Griggs A."/>
            <person name="Gujja S."/>
            <person name="Hansen M."/>
            <person name="Howarth C."/>
            <person name="Imamovic A."/>
            <person name="Larimer J."/>
            <person name="McCowen C."/>
            <person name="Montmayeur A."/>
            <person name="Murphy C."/>
            <person name="Neiman D."/>
            <person name="Pearson M."/>
            <person name="Priest M."/>
            <person name="Roberts A."/>
            <person name="Saif S."/>
            <person name="Shea T."/>
            <person name="Sisk P."/>
            <person name="Sykes S."/>
            <person name="Wortman J."/>
            <person name="Nusbaum C."/>
            <person name="Birren B."/>
        </authorList>
    </citation>
    <scope>NUCLEOTIDE SEQUENCE [LARGE SCALE GENOMIC DNA]</scope>
    <source>
        <strain evidence="1 2">VS20</strain>
    </source>
</reference>
<accession>T0PKK8</accession>
<dbReference type="GeneID" id="19956945"/>
<name>T0PKK8_SAPDV</name>
<dbReference type="Proteomes" id="UP000030762">
    <property type="component" value="Unassembled WGS sequence"/>
</dbReference>